<gene>
    <name evidence="1" type="ORF">JO380_001580</name>
</gene>
<dbReference type="Pfam" id="PF11209">
    <property type="entry name" value="LmeA"/>
    <property type="match status" value="1"/>
</dbReference>
<dbReference type="Proteomes" id="UP001240250">
    <property type="component" value="Unassembled WGS sequence"/>
</dbReference>
<keyword evidence="2" id="KW-1185">Reference proteome</keyword>
<organism evidence="1 2">
    <name type="scientific">Cellulomonas iranensis</name>
    <dbReference type="NCBI Taxonomy" id="76862"/>
    <lineage>
        <taxon>Bacteria</taxon>
        <taxon>Bacillati</taxon>
        <taxon>Actinomycetota</taxon>
        <taxon>Actinomycetes</taxon>
        <taxon>Micrococcales</taxon>
        <taxon>Cellulomonadaceae</taxon>
        <taxon>Cellulomonas</taxon>
    </lineage>
</organism>
<protein>
    <recommendedName>
        <fullName evidence="3">DUF2993 domain-containing protein</fullName>
    </recommendedName>
</protein>
<proteinExistence type="predicted"/>
<evidence type="ECO:0008006" key="3">
    <source>
        <dbReference type="Google" id="ProtNLM"/>
    </source>
</evidence>
<evidence type="ECO:0000313" key="1">
    <source>
        <dbReference type="EMBL" id="MDQ0425199.1"/>
    </source>
</evidence>
<name>A0ABU0GJV6_9CELL</name>
<dbReference type="InterPro" id="IPR021373">
    <property type="entry name" value="DUF2993"/>
</dbReference>
<sequence>MGARGVVAGVVALGLVGVGAYVGDRFARDAAQERAAQVVTQQLQVDGEPDVRIDGFPFLTQLLARSLDDVGATAAGVVFEGVRATDVVLDATDVSLESPYRVGHARLQATLPPESIERAVADRANLVVDVTVDGDVLRASGQVLGAPLTAGLVPRVEDGRLLVDLRDVTLGVGALQVDRLPDAIADRLTGLEVPLGGLPEGVVLESVAVVRDGVRFVAGGTDVVLEQSP</sequence>
<dbReference type="EMBL" id="JAUSVM010000001">
    <property type="protein sequence ID" value="MDQ0425199.1"/>
    <property type="molecule type" value="Genomic_DNA"/>
</dbReference>
<accession>A0ABU0GJV6</accession>
<comment type="caution">
    <text evidence="1">The sequence shown here is derived from an EMBL/GenBank/DDBJ whole genome shotgun (WGS) entry which is preliminary data.</text>
</comment>
<evidence type="ECO:0000313" key="2">
    <source>
        <dbReference type="Proteomes" id="UP001240250"/>
    </source>
</evidence>
<dbReference type="RefSeq" id="WP_070319132.1">
    <property type="nucleotide sequence ID" value="NZ_JAUSVM010000001.1"/>
</dbReference>
<reference evidence="1 2" key="1">
    <citation type="submission" date="2023-07" db="EMBL/GenBank/DDBJ databases">
        <title>Sequencing the genomes of 1000 actinobacteria strains.</title>
        <authorList>
            <person name="Klenk H.-P."/>
        </authorList>
    </citation>
    <scope>NUCLEOTIDE SEQUENCE [LARGE SCALE GENOMIC DNA]</scope>
    <source>
        <strain evidence="1 2">DSM 14785</strain>
    </source>
</reference>